<dbReference type="EMBL" id="JAIXNE010000006">
    <property type="protein sequence ID" value="MCA6078510.1"/>
    <property type="molecule type" value="Genomic_DNA"/>
</dbReference>
<dbReference type="RefSeq" id="WP_225699368.1">
    <property type="nucleotide sequence ID" value="NZ_JAIXNE010000006.1"/>
</dbReference>
<evidence type="ECO:0000313" key="1">
    <source>
        <dbReference type="EMBL" id="MCA6078510.1"/>
    </source>
</evidence>
<accession>A0A9X1HV65</accession>
<keyword evidence="2" id="KW-1185">Reference proteome</keyword>
<comment type="caution">
    <text evidence="1">The sequence shown here is derived from an EMBL/GenBank/DDBJ whole genome shotgun (WGS) entry which is preliminary data.</text>
</comment>
<reference evidence="1" key="1">
    <citation type="submission" date="2021-09" db="EMBL/GenBank/DDBJ databases">
        <title>Fulvivirga sp. isolated from coastal sediment.</title>
        <authorList>
            <person name="Yu H."/>
        </authorList>
    </citation>
    <scope>NUCLEOTIDE SEQUENCE</scope>
    <source>
        <strain evidence="1">1062</strain>
    </source>
</reference>
<gene>
    <name evidence="1" type="ORF">LDX50_26790</name>
</gene>
<dbReference type="Proteomes" id="UP001139409">
    <property type="component" value="Unassembled WGS sequence"/>
</dbReference>
<sequence>MRYTTATILVVLFFAVFACSQEKPSRDQESGHLKIQYEPARQLQIKAVQTEAEVDSLLNII</sequence>
<name>A0A9X1HV65_9BACT</name>
<evidence type="ECO:0000313" key="2">
    <source>
        <dbReference type="Proteomes" id="UP001139409"/>
    </source>
</evidence>
<protein>
    <submittedName>
        <fullName evidence="1">Uncharacterized protein</fullName>
    </submittedName>
</protein>
<proteinExistence type="predicted"/>
<organism evidence="1 2">
    <name type="scientific">Fulvivirga sedimenti</name>
    <dbReference type="NCBI Taxonomy" id="2879465"/>
    <lineage>
        <taxon>Bacteria</taxon>
        <taxon>Pseudomonadati</taxon>
        <taxon>Bacteroidota</taxon>
        <taxon>Cytophagia</taxon>
        <taxon>Cytophagales</taxon>
        <taxon>Fulvivirgaceae</taxon>
        <taxon>Fulvivirga</taxon>
    </lineage>
</organism>
<dbReference type="PROSITE" id="PS51257">
    <property type="entry name" value="PROKAR_LIPOPROTEIN"/>
    <property type="match status" value="1"/>
</dbReference>
<dbReference type="AlphaFoldDB" id="A0A9X1HV65"/>